<reference evidence="1" key="1">
    <citation type="submission" date="2018-01" db="EMBL/GenBank/DDBJ databases">
        <title>An insight into the sialome of Amazonian anophelines.</title>
        <authorList>
            <person name="Ribeiro J.M."/>
            <person name="Scarpassa V."/>
            <person name="Calvo E."/>
        </authorList>
    </citation>
    <scope>NUCLEOTIDE SEQUENCE</scope>
    <source>
        <tissue evidence="1">Salivary glands</tissue>
    </source>
</reference>
<organism evidence="1">
    <name type="scientific">Anopheles braziliensis</name>
    <dbReference type="NCBI Taxonomy" id="58242"/>
    <lineage>
        <taxon>Eukaryota</taxon>
        <taxon>Metazoa</taxon>
        <taxon>Ecdysozoa</taxon>
        <taxon>Arthropoda</taxon>
        <taxon>Hexapoda</taxon>
        <taxon>Insecta</taxon>
        <taxon>Pterygota</taxon>
        <taxon>Neoptera</taxon>
        <taxon>Endopterygota</taxon>
        <taxon>Diptera</taxon>
        <taxon>Nematocera</taxon>
        <taxon>Culicoidea</taxon>
        <taxon>Culicidae</taxon>
        <taxon>Anophelinae</taxon>
        <taxon>Anopheles</taxon>
    </lineage>
</organism>
<name>A0A2M3ZRU2_9DIPT</name>
<dbReference type="AlphaFoldDB" id="A0A2M3ZRU2"/>
<evidence type="ECO:0000313" key="1">
    <source>
        <dbReference type="EMBL" id="MBW31249.1"/>
    </source>
</evidence>
<sequence>MTVLIEGSVRLALAHLILANWLGLFHTKVLQFVHQSVKLQIVAVRLDDEKLRIRSDGHLHIEQLAHGRERHLGQLAAHYRRVGTTTTTTTTATVAVAILDSTAVRFEIEAIEAFGQLFRFFAGQRCVAGFTVAAAGSG</sequence>
<protein>
    <submittedName>
        <fullName evidence="1">Putative secreted peptide</fullName>
    </submittedName>
</protein>
<dbReference type="EMBL" id="GGFM01010498">
    <property type="protein sequence ID" value="MBW31249.1"/>
    <property type="molecule type" value="Transcribed_RNA"/>
</dbReference>
<accession>A0A2M3ZRU2</accession>
<proteinExistence type="predicted"/>